<feature type="binding site" evidence="4">
    <location>
        <position position="196"/>
    </location>
    <ligand>
        <name>3-dehydroquinate</name>
        <dbReference type="ChEBI" id="CHEBI:32364"/>
    </ligand>
</feature>
<comment type="subunit">
    <text evidence="4">Homodimer.</text>
</comment>
<evidence type="ECO:0000313" key="6">
    <source>
        <dbReference type="Proteomes" id="UP000199207"/>
    </source>
</evidence>
<dbReference type="Gene3D" id="3.20.20.70">
    <property type="entry name" value="Aldolase class I"/>
    <property type="match status" value="1"/>
</dbReference>
<keyword evidence="4" id="KW-0057">Aromatic amino acid biosynthesis</keyword>
<feature type="active site" description="Proton donor/acceptor" evidence="4">
    <location>
        <position position="129"/>
    </location>
</feature>
<comment type="similarity">
    <text evidence="4">Belongs to the type-I 3-dehydroquinase family.</text>
</comment>
<keyword evidence="2 4" id="KW-0456">Lyase</keyword>
<feature type="binding site" evidence="4">
    <location>
        <position position="18"/>
    </location>
    <ligand>
        <name>3-dehydroquinate</name>
        <dbReference type="ChEBI" id="CHEBI:32364"/>
    </ligand>
</feature>
<evidence type="ECO:0000256" key="3">
    <source>
        <dbReference type="ARBA" id="ARBA00023270"/>
    </source>
</evidence>
<dbReference type="Proteomes" id="UP000199207">
    <property type="component" value="Unassembled WGS sequence"/>
</dbReference>
<comment type="pathway">
    <text evidence="4">Metabolic intermediate biosynthesis; chorismate biosynthesis; chorismate from D-erythrose 4-phosphate and phosphoenolpyruvate: step 3/7.</text>
</comment>
<name>A0A1I1Q3M0_9ACTN</name>
<dbReference type="GO" id="GO:0003855">
    <property type="term" value="F:3-dehydroquinate dehydratase activity"/>
    <property type="evidence" value="ECO:0007669"/>
    <property type="project" value="UniProtKB-UniRule"/>
</dbReference>
<reference evidence="5 6" key="1">
    <citation type="submission" date="2016-10" db="EMBL/GenBank/DDBJ databases">
        <authorList>
            <person name="de Groot N.N."/>
        </authorList>
    </citation>
    <scope>NUCLEOTIDE SEQUENCE [LARGE SCALE GENOMIC DNA]</scope>
    <source>
        <strain evidence="5 6">CGMCC 4.5739</strain>
    </source>
</reference>
<sequence length="250" mass="27445">MNTLRDRLGSETPLIAVSFRDSDNERLSKEAMGAGVDVAELRIDKFSRADTGHVLAQVKLFRELATLATIRSREEGGHWDGAEEERLELFRTVAPVVDAVDIELSSRGILPEVIATARENDTVAVVSYHNFEATPGRQELEAVVRDAARAGADVVKISTMVASGADLRRLASLLVAREDGPELIVIAMGALGAVSRVFFPALGSRLTYSFIGSSFAPGQLDFHETFHLLRQFYPDFNQRKINELSLFEAV</sequence>
<keyword evidence="6" id="KW-1185">Reference proteome</keyword>
<dbReference type="OrthoDB" id="9813659at2"/>
<gene>
    <name evidence="4" type="primary">aroD</name>
    <name evidence="5" type="ORF">SAMN05421773_110246</name>
</gene>
<dbReference type="GO" id="GO:0009073">
    <property type="term" value="P:aromatic amino acid family biosynthetic process"/>
    <property type="evidence" value="ECO:0007669"/>
    <property type="project" value="UniProtKB-KW"/>
</dbReference>
<dbReference type="UniPathway" id="UPA00053">
    <property type="reaction ID" value="UER00086"/>
</dbReference>
<dbReference type="PANTHER" id="PTHR43699:SF1">
    <property type="entry name" value="3-DEHYDROQUINATE DEHYDRATASE"/>
    <property type="match status" value="1"/>
</dbReference>
<dbReference type="InterPro" id="IPR013785">
    <property type="entry name" value="Aldolase_TIM"/>
</dbReference>
<proteinExistence type="inferred from homology"/>
<dbReference type="AlphaFoldDB" id="A0A1I1Q3M0"/>
<feature type="binding site" evidence="4">
    <location>
        <position position="71"/>
    </location>
    <ligand>
        <name>3-dehydroquinate</name>
        <dbReference type="ChEBI" id="CHEBI:32364"/>
    </ligand>
</feature>
<dbReference type="STRING" id="910347.SAMN05421773_110246"/>
<dbReference type="CDD" id="cd00502">
    <property type="entry name" value="DHQase_I"/>
    <property type="match status" value="1"/>
</dbReference>
<dbReference type="HAMAP" id="MF_00214">
    <property type="entry name" value="AroD"/>
    <property type="match status" value="1"/>
</dbReference>
<dbReference type="GO" id="GO:0009423">
    <property type="term" value="P:chorismate biosynthetic process"/>
    <property type="evidence" value="ECO:0007669"/>
    <property type="project" value="UniProtKB-UniRule"/>
</dbReference>
<dbReference type="GO" id="GO:0008652">
    <property type="term" value="P:amino acid biosynthetic process"/>
    <property type="evidence" value="ECO:0007669"/>
    <property type="project" value="UniProtKB-KW"/>
</dbReference>
<protein>
    <recommendedName>
        <fullName evidence="4">3-dehydroquinate dehydratase</fullName>
        <shortName evidence="4">3-dehydroquinase</shortName>
        <ecNumber evidence="4">4.2.1.10</ecNumber>
    </recommendedName>
    <alternativeName>
        <fullName evidence="4">Type I DHQase</fullName>
    </alternativeName>
    <alternativeName>
        <fullName evidence="4">Type I dehydroquinase</fullName>
        <shortName evidence="4">DHQ1</shortName>
    </alternativeName>
</protein>
<dbReference type="InterPro" id="IPR050146">
    <property type="entry name" value="Type-I_3-dehydroquinase"/>
</dbReference>
<feature type="binding site" evidence="4">
    <location>
        <begin position="40"/>
        <end position="42"/>
    </location>
    <ligand>
        <name>3-dehydroquinate</name>
        <dbReference type="ChEBI" id="CHEBI:32364"/>
    </ligand>
</feature>
<dbReference type="InterPro" id="IPR001381">
    <property type="entry name" value="DHquinase_I"/>
</dbReference>
<comment type="function">
    <text evidence="4">Involved in the third step of the chorismate pathway, which leads to the biosynthesis of aromatic amino acids. Catalyzes the cis-dehydration of 3-dehydroquinate (DHQ) and introduces the first double bond of the aromatic ring to yield 3-dehydroshikimate.</text>
</comment>
<dbReference type="SUPFAM" id="SSF51569">
    <property type="entry name" value="Aldolase"/>
    <property type="match status" value="1"/>
</dbReference>
<dbReference type="Pfam" id="PF01487">
    <property type="entry name" value="DHquinase_I"/>
    <property type="match status" value="1"/>
</dbReference>
<dbReference type="PANTHER" id="PTHR43699">
    <property type="entry name" value="3-DEHYDROQUINATE DEHYDRATASE"/>
    <property type="match status" value="1"/>
</dbReference>
<dbReference type="GO" id="GO:0046279">
    <property type="term" value="P:3,4-dihydroxybenzoate biosynthetic process"/>
    <property type="evidence" value="ECO:0007669"/>
    <property type="project" value="TreeGrafter"/>
</dbReference>
<dbReference type="NCBIfam" id="TIGR01093">
    <property type="entry name" value="aroD"/>
    <property type="match status" value="1"/>
</dbReference>
<keyword evidence="4" id="KW-0028">Amino-acid biosynthesis</keyword>
<keyword evidence="3 4" id="KW-0704">Schiff base</keyword>
<evidence type="ECO:0000256" key="1">
    <source>
        <dbReference type="ARBA" id="ARBA00001864"/>
    </source>
</evidence>
<accession>A0A1I1Q3M0</accession>
<feature type="active site" description="Schiff-base intermediate with substrate" evidence="4">
    <location>
        <position position="156"/>
    </location>
</feature>
<evidence type="ECO:0000256" key="4">
    <source>
        <dbReference type="HAMAP-Rule" id="MF_00214"/>
    </source>
</evidence>
<evidence type="ECO:0000313" key="5">
    <source>
        <dbReference type="EMBL" id="SFD16587.1"/>
    </source>
</evidence>
<comment type="caution">
    <text evidence="4">Lacks conserved residue(s) required for the propagation of feature annotation.</text>
</comment>
<comment type="catalytic activity">
    <reaction evidence="1 4">
        <text>3-dehydroquinate = 3-dehydroshikimate + H2O</text>
        <dbReference type="Rhea" id="RHEA:21096"/>
        <dbReference type="ChEBI" id="CHEBI:15377"/>
        <dbReference type="ChEBI" id="CHEBI:16630"/>
        <dbReference type="ChEBI" id="CHEBI:32364"/>
        <dbReference type="EC" id="4.2.1.10"/>
    </reaction>
</comment>
<evidence type="ECO:0000256" key="2">
    <source>
        <dbReference type="ARBA" id="ARBA00023239"/>
    </source>
</evidence>
<organism evidence="5 6">
    <name type="scientific">Streptomyces aidingensis</name>
    <dbReference type="NCBI Taxonomy" id="910347"/>
    <lineage>
        <taxon>Bacteria</taxon>
        <taxon>Bacillati</taxon>
        <taxon>Actinomycetota</taxon>
        <taxon>Actinomycetes</taxon>
        <taxon>Kitasatosporales</taxon>
        <taxon>Streptomycetaceae</taxon>
        <taxon>Streptomyces</taxon>
    </lineage>
</organism>
<dbReference type="EMBL" id="FOLM01000010">
    <property type="protein sequence ID" value="SFD16587.1"/>
    <property type="molecule type" value="Genomic_DNA"/>
</dbReference>
<feature type="binding site" evidence="4">
    <location>
        <position position="219"/>
    </location>
    <ligand>
        <name>3-dehydroquinate</name>
        <dbReference type="ChEBI" id="CHEBI:32364"/>
    </ligand>
</feature>
<dbReference type="EC" id="4.2.1.10" evidence="4"/>